<organism evidence="2">
    <name type="scientific">Siphoviridae sp. ct3es5</name>
    <dbReference type="NCBI Taxonomy" id="2825322"/>
    <lineage>
        <taxon>Viruses</taxon>
        <taxon>Duplodnaviria</taxon>
        <taxon>Heunggongvirae</taxon>
        <taxon>Uroviricota</taxon>
        <taxon>Caudoviricetes</taxon>
    </lineage>
</organism>
<dbReference type="InterPro" id="IPR044038">
    <property type="entry name" value="dATP/dGTP_diPOhydrolase_N"/>
</dbReference>
<protein>
    <recommendedName>
        <fullName evidence="1">dATP/dGTP diphosphohydrolase N-terminal domain-containing protein</fullName>
    </recommendedName>
</protein>
<dbReference type="Pfam" id="PF18909">
    <property type="entry name" value="dGTP_diPhyd_N"/>
    <property type="match status" value="1"/>
</dbReference>
<accession>A0A8S5PTZ8</accession>
<evidence type="ECO:0000259" key="1">
    <source>
        <dbReference type="Pfam" id="PF18909"/>
    </source>
</evidence>
<name>A0A8S5PTZ8_9CAUD</name>
<dbReference type="EMBL" id="BK015507">
    <property type="protein sequence ID" value="DAE10338.1"/>
    <property type="molecule type" value="Genomic_DNA"/>
</dbReference>
<proteinExistence type="predicted"/>
<reference evidence="2" key="1">
    <citation type="journal article" date="2021" name="Proc. Natl. Acad. Sci. U.S.A.">
        <title>A Catalog of Tens of Thousands of Viruses from Human Metagenomes Reveals Hidden Associations with Chronic Diseases.</title>
        <authorList>
            <person name="Tisza M.J."/>
            <person name="Buck C.B."/>
        </authorList>
    </citation>
    <scope>NUCLEOTIDE SEQUENCE</scope>
    <source>
        <strain evidence="2">Ct3es5</strain>
    </source>
</reference>
<evidence type="ECO:0000313" key="2">
    <source>
        <dbReference type="EMBL" id="DAE10338.1"/>
    </source>
</evidence>
<sequence>MEIKDSGERTRFDTGAVRDMHTGKGRMDLLPWEALVEVSKHCEEGALKYGERNCEKGIPIHSLIDSAFRHLAKYMMGMKDEPHLRAAAWNILFALYMEIKHPELQDIPSRTSSPCSECPNNHPFPPHIAAQIHDYYCKGCENNPNRLEEQQK</sequence>
<feature type="domain" description="dATP/dGTP diphosphohydrolase N-terminal" evidence="1">
    <location>
        <begin position="17"/>
        <end position="106"/>
    </location>
</feature>